<dbReference type="Pfam" id="PF00307">
    <property type="entry name" value="CH"/>
    <property type="match status" value="4"/>
</dbReference>
<dbReference type="CDD" id="cd21217">
    <property type="entry name" value="CH_PLS_FIM_rpt1"/>
    <property type="match status" value="1"/>
</dbReference>
<feature type="domain" description="Calponin-homology (CH)" evidence="3">
    <location>
        <begin position="244"/>
        <end position="350"/>
    </location>
</feature>
<name>A0A7S3WRT4_9SPIT</name>
<accession>A0A7S3WRT4</accession>
<organism evidence="4">
    <name type="scientific">Strombidinopsis acuminata</name>
    <dbReference type="NCBI Taxonomy" id="141414"/>
    <lineage>
        <taxon>Eukaryota</taxon>
        <taxon>Sar</taxon>
        <taxon>Alveolata</taxon>
        <taxon>Ciliophora</taxon>
        <taxon>Intramacronucleata</taxon>
        <taxon>Spirotrichea</taxon>
        <taxon>Choreotrichia</taxon>
        <taxon>Choreotrichida</taxon>
        <taxon>Strombidinopsidae</taxon>
        <taxon>Strombidinopsis</taxon>
    </lineage>
</organism>
<dbReference type="PROSITE" id="PS00020">
    <property type="entry name" value="ACTININ_2"/>
    <property type="match status" value="1"/>
</dbReference>
<gene>
    <name evidence="4" type="ORF">SACU0126_LOCUS21863</name>
</gene>
<reference evidence="4" key="1">
    <citation type="submission" date="2021-01" db="EMBL/GenBank/DDBJ databases">
        <authorList>
            <person name="Corre E."/>
            <person name="Pelletier E."/>
            <person name="Niang G."/>
            <person name="Scheremetjew M."/>
            <person name="Finn R."/>
            <person name="Kale V."/>
            <person name="Holt S."/>
            <person name="Cochrane G."/>
            <person name="Meng A."/>
            <person name="Brown T."/>
            <person name="Cohen L."/>
        </authorList>
    </citation>
    <scope>NUCLEOTIDE SEQUENCE</scope>
    <source>
        <strain evidence="4">SPMC142</strain>
    </source>
</reference>
<dbReference type="GO" id="GO:0051015">
    <property type="term" value="F:actin filament binding"/>
    <property type="evidence" value="ECO:0007669"/>
    <property type="project" value="InterPro"/>
</dbReference>
<evidence type="ECO:0000313" key="4">
    <source>
        <dbReference type="EMBL" id="CAE0573540.1"/>
    </source>
</evidence>
<proteinExistence type="predicted"/>
<dbReference type="GO" id="GO:0051017">
    <property type="term" value="P:actin filament bundle assembly"/>
    <property type="evidence" value="ECO:0007669"/>
    <property type="project" value="InterPro"/>
</dbReference>
<dbReference type="PANTHER" id="PTHR19961:SF18">
    <property type="entry name" value="FI19014P1"/>
    <property type="match status" value="1"/>
</dbReference>
<keyword evidence="2" id="KW-0009">Actin-binding</keyword>
<dbReference type="EMBL" id="HBIQ01068653">
    <property type="protein sequence ID" value="CAE0573540.1"/>
    <property type="molecule type" value="Transcribed_RNA"/>
</dbReference>
<dbReference type="Gene3D" id="1.10.418.10">
    <property type="entry name" value="Calponin-like domain"/>
    <property type="match status" value="4"/>
</dbReference>
<dbReference type="GO" id="GO:0051639">
    <property type="term" value="P:actin filament network formation"/>
    <property type="evidence" value="ECO:0007669"/>
    <property type="project" value="TreeGrafter"/>
</dbReference>
<dbReference type="CDD" id="cd21220">
    <property type="entry name" value="CH_PLS_FIM_rpt4"/>
    <property type="match status" value="1"/>
</dbReference>
<evidence type="ECO:0000259" key="3">
    <source>
        <dbReference type="PROSITE" id="PS50021"/>
    </source>
</evidence>
<dbReference type="GO" id="GO:0005737">
    <property type="term" value="C:cytoplasm"/>
    <property type="evidence" value="ECO:0007669"/>
    <property type="project" value="TreeGrafter"/>
</dbReference>
<protein>
    <recommendedName>
        <fullName evidence="3">Calponin-homology (CH) domain-containing protein</fullName>
    </recommendedName>
</protein>
<evidence type="ECO:0000256" key="2">
    <source>
        <dbReference type="ARBA" id="ARBA00023203"/>
    </source>
</evidence>
<sequence length="470" mass="52918">MNPDDDDVFHVLEDGVIFCKLINCAVPDTIDMRVVNKGANINIYKVRENLNLACAACTGIGIKMIGIDANAFLDKKEHLILAVLWQLMKLISTKSVSLKDCPEIYRLLNEGEELSELNKLQPDQLLIRWMNFHLKNAGSEPINNLGKDLADGKAVIKVLNQLDERCTTEALNEEDDVTRCNKAVDNSKIIEVADVICGEDLNKGNSKVNVIFVGEMFNAKHGLQELSKEEYEAATLVDDDIEGTIEERQFRLWINSLGIEDVYVNDLFAEASDGLLLLKVIHKINPDVVEWNRVEKNPNSVFKRGINCQVAIDACKKMNIVLAGIGAEDIRDSNKKLILAIVWQLVRIHYLQIIGSKTENDLVKWANDLVKDPQIGNLKDKSMKDGRFLIKLCAGIEPRAVNWELVTPGETEEDAMMNAKYAISVARMLGAVIFMVWDDIPKVNYKMILIFVSSLYEIQEEMAQKKKEEA</sequence>
<feature type="domain" description="Calponin-homology (CH)" evidence="3">
    <location>
        <begin position="356"/>
        <end position="460"/>
    </location>
</feature>
<dbReference type="GO" id="GO:0032432">
    <property type="term" value="C:actin filament bundle"/>
    <property type="evidence" value="ECO:0007669"/>
    <property type="project" value="TreeGrafter"/>
</dbReference>
<feature type="domain" description="Calponin-homology (CH)" evidence="3">
    <location>
        <begin position="120"/>
        <end position="221"/>
    </location>
</feature>
<dbReference type="PANTHER" id="PTHR19961">
    <property type="entry name" value="FIMBRIN/PLASTIN"/>
    <property type="match status" value="1"/>
</dbReference>
<dbReference type="AlphaFoldDB" id="A0A7S3WRT4"/>
<dbReference type="SUPFAM" id="SSF47576">
    <property type="entry name" value="Calponin-homology domain, CH-domain"/>
    <property type="match status" value="1"/>
</dbReference>
<keyword evidence="1" id="KW-0677">Repeat</keyword>
<dbReference type="InterPro" id="IPR036872">
    <property type="entry name" value="CH_dom_sf"/>
</dbReference>
<dbReference type="SMART" id="SM00033">
    <property type="entry name" value="CH"/>
    <property type="match status" value="4"/>
</dbReference>
<dbReference type="PROSITE" id="PS50021">
    <property type="entry name" value="CH"/>
    <property type="match status" value="4"/>
</dbReference>
<dbReference type="InterPro" id="IPR001715">
    <property type="entry name" value="CH_dom"/>
</dbReference>
<feature type="domain" description="Calponin-homology (CH)" evidence="3">
    <location>
        <begin position="1"/>
        <end position="92"/>
    </location>
</feature>
<dbReference type="InterPro" id="IPR001589">
    <property type="entry name" value="Actinin_actin-bd_CS"/>
</dbReference>
<evidence type="ECO:0000256" key="1">
    <source>
        <dbReference type="ARBA" id="ARBA00022737"/>
    </source>
</evidence>
<dbReference type="InterPro" id="IPR039959">
    <property type="entry name" value="Fimbrin/Plastin"/>
</dbReference>
<dbReference type="GO" id="GO:0005884">
    <property type="term" value="C:actin filament"/>
    <property type="evidence" value="ECO:0007669"/>
    <property type="project" value="TreeGrafter"/>
</dbReference>
<dbReference type="CDD" id="cd21218">
    <property type="entry name" value="CH_PLS_FIM_rpt2"/>
    <property type="match status" value="1"/>
</dbReference>